<feature type="domain" description="CHRD" evidence="12">
    <location>
        <begin position="533"/>
        <end position="657"/>
    </location>
</feature>
<dbReference type="PROSITE" id="PS50933">
    <property type="entry name" value="CHRD"/>
    <property type="match status" value="4"/>
</dbReference>
<reference evidence="13" key="3">
    <citation type="submission" date="2025-09" db="UniProtKB">
        <authorList>
            <consortium name="Ensembl"/>
        </authorList>
    </citation>
    <scope>IDENTIFICATION</scope>
</reference>
<dbReference type="PANTHER" id="PTHR46526">
    <property type="entry name" value="CHORDIN"/>
    <property type="match status" value="1"/>
</dbReference>
<evidence type="ECO:0000256" key="8">
    <source>
        <dbReference type="PIRNR" id="PIRNR002496"/>
    </source>
</evidence>
<reference evidence="13" key="2">
    <citation type="submission" date="2025-08" db="UniProtKB">
        <authorList>
            <consortium name="Ensembl"/>
        </authorList>
    </citation>
    <scope>IDENTIFICATION</scope>
</reference>
<dbReference type="OMA" id="TGRFTFH"/>
<dbReference type="PROSITE" id="PS51257">
    <property type="entry name" value="PROKAR_LIPOPROTEIN"/>
    <property type="match status" value="1"/>
</dbReference>
<dbReference type="PANTHER" id="PTHR46526:SF1">
    <property type="entry name" value="CHORDIN"/>
    <property type="match status" value="1"/>
</dbReference>
<evidence type="ECO:0000256" key="4">
    <source>
        <dbReference type="ARBA" id="ARBA00022473"/>
    </source>
</evidence>
<evidence type="ECO:0000256" key="5">
    <source>
        <dbReference type="ARBA" id="ARBA00022525"/>
    </source>
</evidence>
<proteinExistence type="inferred from homology"/>
<keyword evidence="7" id="KW-0325">Glycoprotein</keyword>
<dbReference type="Pfam" id="PF07452">
    <property type="entry name" value="CHRD"/>
    <property type="match status" value="2"/>
</dbReference>
<evidence type="ECO:0000256" key="6">
    <source>
        <dbReference type="ARBA" id="ARBA00022737"/>
    </source>
</evidence>
<evidence type="ECO:0000256" key="1">
    <source>
        <dbReference type="ARBA" id="ARBA00004613"/>
    </source>
</evidence>
<dbReference type="InterPro" id="IPR001007">
    <property type="entry name" value="VWF_dom"/>
</dbReference>
<dbReference type="Pfam" id="PF00093">
    <property type="entry name" value="VWC"/>
    <property type="match status" value="2"/>
</dbReference>
<protein>
    <recommendedName>
        <fullName evidence="3">Chordin</fullName>
    </recommendedName>
</protein>
<feature type="compositionally biased region" description="Low complexity" evidence="9">
    <location>
        <begin position="125"/>
        <end position="141"/>
    </location>
</feature>
<feature type="compositionally biased region" description="Basic and acidic residues" evidence="9">
    <location>
        <begin position="665"/>
        <end position="679"/>
    </location>
</feature>
<dbReference type="Gene3D" id="6.20.200.20">
    <property type="match status" value="2"/>
</dbReference>
<evidence type="ECO:0000256" key="10">
    <source>
        <dbReference type="SAM" id="SignalP"/>
    </source>
</evidence>
<comment type="subcellular location">
    <subcellularLocation>
        <location evidence="1">Secreted</location>
    </subcellularLocation>
</comment>
<dbReference type="GO" id="GO:0009953">
    <property type="term" value="P:dorsal/ventral pattern formation"/>
    <property type="evidence" value="ECO:0007669"/>
    <property type="project" value="TreeGrafter"/>
</dbReference>
<feature type="chain" id="PRO_5003578930" description="Chordin" evidence="10">
    <location>
        <begin position="19"/>
        <end position="973"/>
    </location>
</feature>
<reference evidence="14" key="1">
    <citation type="submission" date="2003-08" db="EMBL/GenBank/DDBJ databases">
        <authorList>
            <person name="Birren B."/>
            <person name="Nusbaum C."/>
            <person name="Abebe A."/>
            <person name="Abouelleil A."/>
            <person name="Adekoya E."/>
            <person name="Ait-zahra M."/>
            <person name="Allen N."/>
            <person name="Allen T."/>
            <person name="An P."/>
            <person name="Anderson M."/>
            <person name="Anderson S."/>
            <person name="Arachchi H."/>
            <person name="Armbruster J."/>
            <person name="Bachantsang P."/>
            <person name="Baldwin J."/>
            <person name="Barry A."/>
            <person name="Bayul T."/>
            <person name="Blitshsteyn B."/>
            <person name="Bloom T."/>
            <person name="Blye J."/>
            <person name="Boguslavskiy L."/>
            <person name="Borowsky M."/>
            <person name="Boukhgalter B."/>
            <person name="Brunache A."/>
            <person name="Butler J."/>
            <person name="Calixte N."/>
            <person name="Calvo S."/>
            <person name="Camarata J."/>
            <person name="Campo K."/>
            <person name="Chang J."/>
            <person name="Cheshatsang Y."/>
            <person name="Citroen M."/>
            <person name="Collymore A."/>
            <person name="Considine T."/>
            <person name="Cook A."/>
            <person name="Cooke P."/>
            <person name="Corum B."/>
            <person name="Cuomo C."/>
            <person name="David R."/>
            <person name="Dawoe T."/>
            <person name="Degray S."/>
            <person name="Dodge S."/>
            <person name="Dooley K."/>
            <person name="Dorje P."/>
            <person name="Dorjee K."/>
            <person name="Dorris L."/>
            <person name="Duffey N."/>
            <person name="Dupes A."/>
            <person name="Elkins T."/>
            <person name="Engels R."/>
            <person name="Erickson J."/>
            <person name="Farina A."/>
            <person name="Faro S."/>
            <person name="Ferreira P."/>
            <person name="Fischer H."/>
            <person name="Fitzgerald M."/>
            <person name="Foley K."/>
            <person name="Gage D."/>
            <person name="Galagan J."/>
            <person name="Gearin G."/>
            <person name="Gnerre S."/>
            <person name="Gnirke A."/>
            <person name="Goyette A."/>
            <person name="Graham J."/>
            <person name="Grandbois E."/>
            <person name="Gyaltsen K."/>
            <person name="Hafez N."/>
            <person name="Hagopian D."/>
            <person name="Hagos B."/>
            <person name="Hall J."/>
            <person name="Hatcher B."/>
            <person name="Heller A."/>
            <person name="Higgins H."/>
            <person name="Honan T."/>
            <person name="Horn A."/>
            <person name="Houde N."/>
            <person name="Hughes L."/>
            <person name="Hulme W."/>
            <person name="Husby E."/>
            <person name="Iliev I."/>
            <person name="Jaffe D."/>
            <person name="Jones C."/>
            <person name="Kamal M."/>
            <person name="Kamat A."/>
            <person name="Kamvysselis M."/>
            <person name="Karlsson E."/>
            <person name="Kells C."/>
            <person name="Kieu A."/>
            <person name="Kisner P."/>
            <person name="Kodira C."/>
            <person name="Kulbokas E."/>
            <person name="Labutti K."/>
            <person name="Lama D."/>
            <person name="Landers T."/>
            <person name="Leger J."/>
            <person name="Levine S."/>
            <person name="Lewis D."/>
            <person name="Lewis T."/>
            <person name="Lindblad-toh K."/>
            <person name="Liu X."/>
            <person name="Lokyitsang T."/>
            <person name="Lokyitsang Y."/>
            <person name="Lucien O."/>
            <person name="Lui A."/>
            <person name="Ma L.J."/>
            <person name="Mabbitt R."/>
            <person name="Macdonald J."/>
            <person name="Maclean C."/>
            <person name="Major J."/>
            <person name="Manning J."/>
            <person name="Marabella R."/>
            <person name="Maru K."/>
            <person name="Matthews C."/>
            <person name="Mauceli E."/>
            <person name="Mccarthy M."/>
            <person name="Mcdonough S."/>
            <person name="Mcghee T."/>
            <person name="Meldrim J."/>
            <person name="Meneus L."/>
            <person name="Mesirov J."/>
            <person name="Mihalev A."/>
            <person name="Mihova T."/>
            <person name="Mikkelsen T."/>
            <person name="Mlenga V."/>
            <person name="Moru K."/>
            <person name="Mozes J."/>
            <person name="Mulrain L."/>
            <person name="Munson G."/>
            <person name="Naylor J."/>
            <person name="Newes C."/>
            <person name="Nguyen C."/>
            <person name="Nguyen N."/>
            <person name="Nguyen T."/>
            <person name="Nicol R."/>
            <person name="Nielsen C."/>
            <person name="Nizzari M."/>
            <person name="Norbu C."/>
            <person name="Norbu N."/>
            <person name="O'donnell P."/>
            <person name="Okoawo O."/>
            <person name="O'leary S."/>
            <person name="Omotosho B."/>
            <person name="O'neill K."/>
            <person name="Osman S."/>
            <person name="Parker S."/>
            <person name="Perrin D."/>
            <person name="Phunkhang P."/>
            <person name="Piqani B."/>
            <person name="Purcell S."/>
            <person name="Rachupka T."/>
            <person name="Ramasamy U."/>
            <person name="Rameau R."/>
            <person name="Ray V."/>
            <person name="Raymond C."/>
            <person name="Retta R."/>
            <person name="Richardson S."/>
            <person name="Rise C."/>
            <person name="Rodriguez J."/>
            <person name="Rogers J."/>
            <person name="Rogov P."/>
            <person name="Rutman M."/>
            <person name="Schupbach R."/>
            <person name="Seaman C."/>
            <person name="Settipalli S."/>
            <person name="Sharpe T."/>
            <person name="Sheridan J."/>
            <person name="Sherpa N."/>
            <person name="Shi J."/>
            <person name="Smirnov S."/>
            <person name="Smith C."/>
            <person name="Sougnez C."/>
            <person name="Spencer B."/>
            <person name="Stalker J."/>
            <person name="Stange-thomann N."/>
            <person name="Stavropoulos S."/>
            <person name="Stetson K."/>
            <person name="Stone C."/>
            <person name="Stone S."/>
            <person name="Stubbs M."/>
            <person name="Talamas J."/>
            <person name="Tchuinga P."/>
            <person name="Tenzing P."/>
            <person name="Tesfaye S."/>
            <person name="Theodore J."/>
            <person name="Thoulutsang Y."/>
            <person name="Topham K."/>
            <person name="Towey S."/>
            <person name="Tsamla T."/>
            <person name="Tsomo N."/>
            <person name="Vallee D."/>
            <person name="Vassiliev H."/>
            <person name="Venkataraman V."/>
            <person name="Vinson J."/>
            <person name="Vo A."/>
            <person name="Wade C."/>
            <person name="Wang S."/>
            <person name="Wangchuk T."/>
            <person name="Wangdi T."/>
            <person name="Whittaker C."/>
            <person name="Wilkinson J."/>
            <person name="Wu Y."/>
            <person name="Wyman D."/>
            <person name="Yadav S."/>
            <person name="Yang S."/>
            <person name="Yang X."/>
            <person name="Yeager S."/>
            <person name="Yee E."/>
            <person name="Young G."/>
            <person name="Zainoun J."/>
            <person name="Zembeck L."/>
            <person name="Zimmer A."/>
            <person name="Zody M."/>
            <person name="Lander E."/>
        </authorList>
    </citation>
    <scope>NUCLEOTIDE SEQUENCE [LARGE SCALE GENOMIC DNA]</scope>
</reference>
<feature type="domain" description="VWFC" evidence="11">
    <location>
        <begin position="815"/>
        <end position="883"/>
    </location>
</feature>
<dbReference type="InterPro" id="IPR016353">
    <property type="entry name" value="Chordin"/>
</dbReference>
<organism evidence="13 14">
    <name type="scientific">Ciona savignyi</name>
    <name type="common">Pacific transparent sea squirt</name>
    <dbReference type="NCBI Taxonomy" id="51511"/>
    <lineage>
        <taxon>Eukaryota</taxon>
        <taxon>Metazoa</taxon>
        <taxon>Chordata</taxon>
        <taxon>Tunicata</taxon>
        <taxon>Ascidiacea</taxon>
        <taxon>Phlebobranchia</taxon>
        <taxon>Cionidae</taxon>
        <taxon>Ciona</taxon>
    </lineage>
</organism>
<dbReference type="eggNOG" id="ENOG502QR4J">
    <property type="taxonomic scope" value="Eukaryota"/>
</dbReference>
<comment type="similarity">
    <text evidence="2 8">Belongs to the chordin family.</text>
</comment>
<dbReference type="AlphaFoldDB" id="H2YY76"/>
<dbReference type="GeneTree" id="ENSGT00940000164682"/>
<sequence>MTRYYVTLLIIALTSCLGSGFLRSFPNSVRMPAKSPRGCVFGRQYHVIGSSWHPNLGRPFGIMYCVTCHCIKETTGLKPNGEPQDQTRVTCHDVRKDCPHVTCKGAKVPRGGCCKKSTRSPPPTSSSSSHSSHTFDNNFSSKNEDLSERRKIFTEISMNSDDSKANLEEKTKHYVALLTSENQGPLLRATFNLHRDNLHFTIQYLGDQRPSAIEMLTDDDVIIYTHVTEASPKPGLPIVCGVWRNLPKHVISALDKKSLQLKAVFAEADALNVTSQGKISRHRALSRETFSSILYPPRDGASGVIAMMSLGRHRFNRLHFAVILRNPLMMSEAKTVTVRLINHENRTLRSTEMTLPAQIDELAEVWPINSEIHRSLGEGKLRIELVARTTEARDKVRYIGGIAPKASCDLLQTVLSGSDCNQPASTGAAGSAIFNVNLDNTVTYQVALVGMSSRVTSISLVGEYRKKRTRVIADITPQFEDGAAQGTLESLNGKELHLLLSDRVRVTVQTKQSNSGELGGHVTSLLFGGHLARYKGLPIPLAGALVRPPVATGAAGHAWLELNNDCHLYYEIVVSGLNKERDTTMAAHLHGLAEIAGIEAEHKQLLKGFYGKEAQGILRELTAEIYDHLNRGTAFVQIATKSNPNGEIRGRVHIPNTCAGNFRSETTRKHDSSNTDGRSRPIVGSDVTTSRLSDLDPVVHDGVITDRRLELDPTSCYVTGGWKRHGSEWAPDYDLKCTVCVCESGSVLCDPVFCPELECARPVAIEGRCCPVCNDGFGGIPTKDDDGASIGSLFGSPISPNLSDLKTTEKEKKEEGCYYGGDGKTYATGSWWHPYFKRFGHIACVNCTCQPDGEIVCSKITCPAVTCSNPVKRNSGDCCKTCPDEVGRSRHEPRDHSMQEDSGTRMCHFGGQLRAPGEKWKLQIPGRRLECIECECATHGLKHKCRRKCPAVHHACSRVERSVNSCCPWRCLD</sequence>
<evidence type="ECO:0000313" key="13">
    <source>
        <dbReference type="Ensembl" id="ENSCSAVP00000010287.1"/>
    </source>
</evidence>
<evidence type="ECO:0000259" key="11">
    <source>
        <dbReference type="PROSITE" id="PS50184"/>
    </source>
</evidence>
<dbReference type="Ensembl" id="ENSCSAVT00000010412.1">
    <property type="protein sequence ID" value="ENSCSAVP00000010287.1"/>
    <property type="gene ID" value="ENSCSAVG00000006066.1"/>
</dbReference>
<feature type="domain" description="CHRD" evidence="12">
    <location>
        <begin position="170"/>
        <end position="284"/>
    </location>
</feature>
<keyword evidence="6" id="KW-0677">Repeat</keyword>
<feature type="domain" description="CHRD" evidence="12">
    <location>
        <begin position="407"/>
        <end position="527"/>
    </location>
</feature>
<dbReference type="PROSITE" id="PS50184">
    <property type="entry name" value="VWFC_2"/>
    <property type="match status" value="2"/>
</dbReference>
<dbReference type="InParanoid" id="H2YY76"/>
<evidence type="ECO:0000259" key="12">
    <source>
        <dbReference type="PROSITE" id="PS50933"/>
    </source>
</evidence>
<dbReference type="GO" id="GO:0030514">
    <property type="term" value="P:negative regulation of BMP signaling pathway"/>
    <property type="evidence" value="ECO:0007669"/>
    <property type="project" value="TreeGrafter"/>
</dbReference>
<dbReference type="GO" id="GO:0048731">
    <property type="term" value="P:system development"/>
    <property type="evidence" value="ECO:0007669"/>
    <property type="project" value="UniProtKB-ARBA"/>
</dbReference>
<evidence type="ECO:0000256" key="2">
    <source>
        <dbReference type="ARBA" id="ARBA00007156"/>
    </source>
</evidence>
<evidence type="ECO:0000256" key="3">
    <source>
        <dbReference type="ARBA" id="ARBA00016968"/>
    </source>
</evidence>
<dbReference type="STRING" id="51511.ENSCSAVP00000010287"/>
<accession>H2YY76</accession>
<feature type="signal peptide" evidence="10">
    <location>
        <begin position="1"/>
        <end position="18"/>
    </location>
</feature>
<dbReference type="Proteomes" id="UP000007875">
    <property type="component" value="Unassembled WGS sequence"/>
</dbReference>
<keyword evidence="14" id="KW-1185">Reference proteome</keyword>
<name>H2YY76_CIOSA</name>
<dbReference type="InterPro" id="IPR052278">
    <property type="entry name" value="Chordin-like_regulators"/>
</dbReference>
<keyword evidence="5" id="KW-0964">Secreted</keyword>
<feature type="region of interest" description="Disordered" evidence="9">
    <location>
        <begin position="659"/>
        <end position="686"/>
    </location>
</feature>
<dbReference type="SUPFAM" id="SSF57603">
    <property type="entry name" value="FnI-like domain"/>
    <property type="match status" value="2"/>
</dbReference>
<dbReference type="GO" id="GO:0005615">
    <property type="term" value="C:extracellular space"/>
    <property type="evidence" value="ECO:0007669"/>
    <property type="project" value="TreeGrafter"/>
</dbReference>
<dbReference type="SMART" id="SM00214">
    <property type="entry name" value="VWC"/>
    <property type="match status" value="4"/>
</dbReference>
<dbReference type="PROSITE" id="PS01208">
    <property type="entry name" value="VWFC_1"/>
    <property type="match status" value="2"/>
</dbReference>
<keyword evidence="10" id="KW-0732">Signal</keyword>
<feature type="region of interest" description="Disordered" evidence="9">
    <location>
        <begin position="106"/>
        <end position="143"/>
    </location>
</feature>
<dbReference type="GO" id="GO:0036122">
    <property type="term" value="F:BMP binding"/>
    <property type="evidence" value="ECO:0007669"/>
    <property type="project" value="TreeGrafter"/>
</dbReference>
<feature type="domain" description="VWFC" evidence="11">
    <location>
        <begin position="714"/>
        <end position="774"/>
    </location>
</feature>
<dbReference type="InterPro" id="IPR010895">
    <property type="entry name" value="CHRD"/>
</dbReference>
<evidence type="ECO:0000256" key="7">
    <source>
        <dbReference type="ARBA" id="ARBA00023180"/>
    </source>
</evidence>
<feature type="domain" description="CHRD" evidence="12">
    <location>
        <begin position="286"/>
        <end position="405"/>
    </location>
</feature>
<keyword evidence="4 8" id="KW-0217">Developmental protein</keyword>
<dbReference type="PIRSF" id="PIRSF002496">
    <property type="entry name" value="Chordin"/>
    <property type="match status" value="1"/>
</dbReference>
<dbReference type="SMART" id="SM00754">
    <property type="entry name" value="CHRD"/>
    <property type="match status" value="2"/>
</dbReference>
<evidence type="ECO:0000313" key="14">
    <source>
        <dbReference type="Proteomes" id="UP000007875"/>
    </source>
</evidence>
<evidence type="ECO:0000256" key="9">
    <source>
        <dbReference type="SAM" id="MobiDB-lite"/>
    </source>
</evidence>